<dbReference type="RefSeq" id="XP_017994448.1">
    <property type="nucleotide sequence ID" value="XM_018144171.1"/>
</dbReference>
<evidence type="ECO:0000256" key="1">
    <source>
        <dbReference type="SAM" id="MobiDB-lite"/>
    </source>
</evidence>
<dbReference type="OrthoDB" id="2117972at2759"/>
<feature type="region of interest" description="Disordered" evidence="1">
    <location>
        <begin position="147"/>
        <end position="178"/>
    </location>
</feature>
<dbReference type="InterPro" id="IPR036047">
    <property type="entry name" value="F-box-like_dom_sf"/>
</dbReference>
<evidence type="ECO:0000259" key="2">
    <source>
        <dbReference type="PROSITE" id="PS50181"/>
    </source>
</evidence>
<organism evidence="3 4">
    <name type="scientific">Cyphellophora attinorum</name>
    <dbReference type="NCBI Taxonomy" id="1664694"/>
    <lineage>
        <taxon>Eukaryota</taxon>
        <taxon>Fungi</taxon>
        <taxon>Dikarya</taxon>
        <taxon>Ascomycota</taxon>
        <taxon>Pezizomycotina</taxon>
        <taxon>Eurotiomycetes</taxon>
        <taxon>Chaetothyriomycetidae</taxon>
        <taxon>Chaetothyriales</taxon>
        <taxon>Cyphellophoraceae</taxon>
        <taxon>Cyphellophora</taxon>
    </lineage>
</organism>
<name>A0A0N1HGF6_9EURO</name>
<dbReference type="GeneID" id="28736051"/>
<feature type="compositionally biased region" description="Basic and acidic residues" evidence="1">
    <location>
        <begin position="79"/>
        <end position="88"/>
    </location>
</feature>
<comment type="caution">
    <text evidence="3">The sequence shown here is derived from an EMBL/GenBank/DDBJ whole genome shotgun (WGS) entry which is preliminary data.</text>
</comment>
<evidence type="ECO:0000313" key="4">
    <source>
        <dbReference type="Proteomes" id="UP000038010"/>
    </source>
</evidence>
<dbReference type="PROSITE" id="PS50181">
    <property type="entry name" value="FBOX"/>
    <property type="match status" value="1"/>
</dbReference>
<dbReference type="AlphaFoldDB" id="A0A0N1HGF6"/>
<feature type="compositionally biased region" description="Polar residues" evidence="1">
    <location>
        <begin position="39"/>
        <end position="50"/>
    </location>
</feature>
<gene>
    <name evidence="3" type="ORF">AB675_4060</name>
</gene>
<dbReference type="InterPro" id="IPR001810">
    <property type="entry name" value="F-box_dom"/>
</dbReference>
<dbReference type="Proteomes" id="UP000038010">
    <property type="component" value="Unassembled WGS sequence"/>
</dbReference>
<dbReference type="EMBL" id="LFJN01000059">
    <property type="protein sequence ID" value="KPI34485.1"/>
    <property type="molecule type" value="Genomic_DNA"/>
</dbReference>
<feature type="compositionally biased region" description="Polar residues" evidence="1">
    <location>
        <begin position="155"/>
        <end position="166"/>
    </location>
</feature>
<protein>
    <recommendedName>
        <fullName evidence="2">F-box domain-containing protein</fullName>
    </recommendedName>
</protein>
<keyword evidence="4" id="KW-1185">Reference proteome</keyword>
<accession>A0A0N1HGF6</accession>
<sequence>MSDTTDLEQFRQAWREEVNAKARKTEIKPGSPSVPSKARLTSTAKSNLLTANLPARHPVADVKDDSDFDSGPESTSNKLTEKLDRLQLDDADQDEFTAQSDKAPETALEHFERAVQKEGQGNLGDSLTHYRKAYKLDAKVDQKYKEKHYSHRWKQTNPNPSNASPTVPNPAHHSSDAAGEVLSTQQLIESFAGIPIEGAPPVIERDVPPPCPIQKLPAELLVYMLQVVGSKDPALLARLAPVCKSLAYHIFTENSIWKHIALGSNFGFKSQQHNFVTDVQGRDLIYSTIAGEDNPSQYATLSEHDFPRDVDWRDVFQQHPRIRFSGAISQQ</sequence>
<reference evidence="3 4" key="1">
    <citation type="submission" date="2015-06" db="EMBL/GenBank/DDBJ databases">
        <title>Draft genome of the ant-associated black yeast Phialophora attae CBS 131958.</title>
        <authorList>
            <person name="Moreno L.F."/>
            <person name="Stielow B.J."/>
            <person name="de Hoog S."/>
            <person name="Vicente V.A."/>
            <person name="Weiss V.A."/>
            <person name="de Vries M."/>
            <person name="Cruz L.M."/>
            <person name="Souza E.M."/>
        </authorList>
    </citation>
    <scope>NUCLEOTIDE SEQUENCE [LARGE SCALE GENOMIC DNA]</scope>
    <source>
        <strain evidence="3 4">CBS 131958</strain>
    </source>
</reference>
<proteinExistence type="predicted"/>
<dbReference type="VEuPathDB" id="FungiDB:AB675_4060"/>
<dbReference type="SUPFAM" id="SSF81383">
    <property type="entry name" value="F-box domain"/>
    <property type="match status" value="1"/>
</dbReference>
<dbReference type="STRING" id="1664694.A0A0N1HGF6"/>
<evidence type="ECO:0000313" key="3">
    <source>
        <dbReference type="EMBL" id="KPI34485.1"/>
    </source>
</evidence>
<feature type="region of interest" description="Disordered" evidence="1">
    <location>
        <begin position="21"/>
        <end position="103"/>
    </location>
</feature>
<feature type="domain" description="F-box" evidence="2">
    <location>
        <begin position="210"/>
        <end position="260"/>
    </location>
</feature>